<evidence type="ECO:0000256" key="5">
    <source>
        <dbReference type="PIRSR" id="PIRSR001434-2"/>
    </source>
</evidence>
<evidence type="ECO:0000256" key="3">
    <source>
        <dbReference type="ARBA" id="ARBA00022679"/>
    </source>
</evidence>
<dbReference type="Gene3D" id="3.90.1150.10">
    <property type="entry name" value="Aspartate Aminotransferase, domain 1"/>
    <property type="match status" value="1"/>
</dbReference>
<accession>A0A1X6YR44</accession>
<keyword evidence="3" id="KW-0808">Transferase</keyword>
<dbReference type="OrthoDB" id="9805807at2"/>
<dbReference type="GO" id="GO:0005737">
    <property type="term" value="C:cytoplasm"/>
    <property type="evidence" value="ECO:0007669"/>
    <property type="project" value="TreeGrafter"/>
</dbReference>
<dbReference type="CDD" id="cd00614">
    <property type="entry name" value="CGS_like"/>
    <property type="match status" value="1"/>
</dbReference>
<comment type="cofactor">
    <cofactor evidence="1 6">
        <name>pyridoxal 5'-phosphate</name>
        <dbReference type="ChEBI" id="CHEBI:597326"/>
    </cofactor>
</comment>
<dbReference type="GO" id="GO:0030170">
    <property type="term" value="F:pyridoxal phosphate binding"/>
    <property type="evidence" value="ECO:0007669"/>
    <property type="project" value="InterPro"/>
</dbReference>
<dbReference type="GO" id="GO:0071269">
    <property type="term" value="P:L-homocysteine biosynthetic process"/>
    <property type="evidence" value="ECO:0007669"/>
    <property type="project" value="TreeGrafter"/>
</dbReference>
<dbReference type="FunFam" id="3.40.640.10:FF:000035">
    <property type="entry name" value="O-succinylhomoserine sulfhydrylase"/>
    <property type="match status" value="1"/>
</dbReference>
<evidence type="ECO:0000313" key="7">
    <source>
        <dbReference type="EMBL" id="SLN28176.1"/>
    </source>
</evidence>
<keyword evidence="4 5" id="KW-0663">Pyridoxal phosphate</keyword>
<evidence type="ECO:0000256" key="6">
    <source>
        <dbReference type="RuleBase" id="RU362118"/>
    </source>
</evidence>
<dbReference type="SUPFAM" id="SSF53383">
    <property type="entry name" value="PLP-dependent transferases"/>
    <property type="match status" value="1"/>
</dbReference>
<dbReference type="NCBIfam" id="TIGR01326">
    <property type="entry name" value="OAH_OAS_sulfhy"/>
    <property type="match status" value="1"/>
</dbReference>
<evidence type="ECO:0000256" key="1">
    <source>
        <dbReference type="ARBA" id="ARBA00001933"/>
    </source>
</evidence>
<dbReference type="Proteomes" id="UP000193570">
    <property type="component" value="Unassembled WGS sequence"/>
</dbReference>
<keyword evidence="7" id="KW-0456">Lyase</keyword>
<dbReference type="InterPro" id="IPR015421">
    <property type="entry name" value="PyrdxlP-dep_Trfase_major"/>
</dbReference>
<name>A0A1X6YR44_9RHOB</name>
<dbReference type="EMBL" id="FWFK01000002">
    <property type="protein sequence ID" value="SLN28176.1"/>
    <property type="molecule type" value="Genomic_DNA"/>
</dbReference>
<dbReference type="InterPro" id="IPR006235">
    <property type="entry name" value="OAc-hSer/O-AcSer_sulfhydrylase"/>
</dbReference>
<feature type="modified residue" description="N6-(pyridoxal phosphate)lysine" evidence="5">
    <location>
        <position position="210"/>
    </location>
</feature>
<keyword evidence="8" id="KW-1185">Reference proteome</keyword>
<dbReference type="GO" id="GO:0018826">
    <property type="term" value="F:methionine gamma-lyase activity"/>
    <property type="evidence" value="ECO:0007669"/>
    <property type="project" value="UniProtKB-EC"/>
</dbReference>
<evidence type="ECO:0000313" key="8">
    <source>
        <dbReference type="Proteomes" id="UP000193570"/>
    </source>
</evidence>
<dbReference type="RefSeq" id="WP_085790942.1">
    <property type="nucleotide sequence ID" value="NZ_FWFK01000002.1"/>
</dbReference>
<dbReference type="PIRSF" id="PIRSF001434">
    <property type="entry name" value="CGS"/>
    <property type="match status" value="1"/>
</dbReference>
<dbReference type="PANTHER" id="PTHR43797">
    <property type="entry name" value="HOMOCYSTEINE/CYSTEINE SYNTHASE"/>
    <property type="match status" value="1"/>
</dbReference>
<protein>
    <submittedName>
        <fullName evidence="7">Methionine gamma-lyase</fullName>
        <ecNumber evidence="7">4.4.1.11</ecNumber>
    </submittedName>
</protein>
<proteinExistence type="inferred from homology"/>
<dbReference type="GO" id="GO:0019346">
    <property type="term" value="P:transsulfuration"/>
    <property type="evidence" value="ECO:0007669"/>
    <property type="project" value="InterPro"/>
</dbReference>
<dbReference type="GO" id="GO:0006535">
    <property type="term" value="P:cysteine biosynthetic process from serine"/>
    <property type="evidence" value="ECO:0007669"/>
    <property type="project" value="TreeGrafter"/>
</dbReference>
<gene>
    <name evidence="7" type="primary">mdeA</name>
    <name evidence="7" type="ORF">ROJ8625_01183</name>
</gene>
<dbReference type="AlphaFoldDB" id="A0A1X6YR44"/>
<dbReference type="GO" id="GO:0004124">
    <property type="term" value="F:cysteine synthase activity"/>
    <property type="evidence" value="ECO:0007669"/>
    <property type="project" value="TreeGrafter"/>
</dbReference>
<dbReference type="GO" id="GO:0003961">
    <property type="term" value="F:O-acetylhomoserine aminocarboxypropyltransferase activity"/>
    <property type="evidence" value="ECO:0007669"/>
    <property type="project" value="TreeGrafter"/>
</dbReference>
<reference evidence="7 8" key="1">
    <citation type="submission" date="2017-03" db="EMBL/GenBank/DDBJ databases">
        <authorList>
            <person name="Afonso C.L."/>
            <person name="Miller P.J."/>
            <person name="Scott M.A."/>
            <person name="Spackman E."/>
            <person name="Goraichik I."/>
            <person name="Dimitrov K.M."/>
            <person name="Suarez D.L."/>
            <person name="Swayne D.E."/>
        </authorList>
    </citation>
    <scope>NUCLEOTIDE SEQUENCE [LARGE SCALE GENOMIC DNA]</scope>
    <source>
        <strain evidence="7 8">CECT 8625</strain>
    </source>
</reference>
<comment type="similarity">
    <text evidence="2 6">Belongs to the trans-sulfuration enzymes family.</text>
</comment>
<dbReference type="EC" id="4.4.1.11" evidence="7"/>
<dbReference type="PANTHER" id="PTHR43797:SF2">
    <property type="entry name" value="HOMOCYSTEINE_CYSTEINE SYNTHASE"/>
    <property type="match status" value="1"/>
</dbReference>
<sequence>MTDTPQYGFDTLQVHAGSRPDPATGARQTPIYQTTAYVFRDAEHAAALFNLQEVGFIYSRLTNPTVAVLQERMATLEGGAGAVCCSSGHGAQIMALFPLMAPGCNVVVSTRLYGGTVTQFSHTIRRFGWSAKFVDFDDTDAVRDAIDDDTRAIFCESIANPGGYITDLDAISAIADNAGLPLIVDNTSATPYLCRPIEHGATLVVHSLTKFLTGNGTVTGGVVVDSGKFDWSASGKFPSLSEPEPAYHGLTFHETFGPLAFTFHGIAVGLRDLGMTLNPQAAHYTLLGIETLSLRMQKHVENAEKIASWLEKHDAVSAVTYAGLPSSPWHDRVARICPKGAGGLFTVTLKGGYDSCVKLVDSLELFSHVANLGDTRSLIIHSASTTHRQLTPEQQKAAGAAPDVVRISIGIEDADDLIRDLDQGLAKSAPAAAA</sequence>
<evidence type="ECO:0000256" key="2">
    <source>
        <dbReference type="ARBA" id="ARBA00009077"/>
    </source>
</evidence>
<evidence type="ECO:0000256" key="4">
    <source>
        <dbReference type="ARBA" id="ARBA00022898"/>
    </source>
</evidence>
<dbReference type="InterPro" id="IPR015422">
    <property type="entry name" value="PyrdxlP-dep_Trfase_small"/>
</dbReference>
<dbReference type="InterPro" id="IPR000277">
    <property type="entry name" value="Cys/Met-Metab_PyrdxlP-dep_enz"/>
</dbReference>
<dbReference type="Pfam" id="PF01053">
    <property type="entry name" value="Cys_Met_Meta_PP"/>
    <property type="match status" value="1"/>
</dbReference>
<dbReference type="Gene3D" id="3.40.640.10">
    <property type="entry name" value="Type I PLP-dependent aspartate aminotransferase-like (Major domain)"/>
    <property type="match status" value="1"/>
</dbReference>
<dbReference type="InterPro" id="IPR015424">
    <property type="entry name" value="PyrdxlP-dep_Trfase"/>
</dbReference>
<organism evidence="7 8">
    <name type="scientific">Roseivivax jejudonensis</name>
    <dbReference type="NCBI Taxonomy" id="1529041"/>
    <lineage>
        <taxon>Bacteria</taxon>
        <taxon>Pseudomonadati</taxon>
        <taxon>Pseudomonadota</taxon>
        <taxon>Alphaproteobacteria</taxon>
        <taxon>Rhodobacterales</taxon>
        <taxon>Roseobacteraceae</taxon>
        <taxon>Roseivivax</taxon>
    </lineage>
</organism>